<accession>E6SJV9</accession>
<dbReference type="PANTHER" id="PTHR30531:SF12">
    <property type="entry name" value="FLAGELLAR BIOSYNTHETIC PROTEIN FLHB"/>
    <property type="match status" value="1"/>
</dbReference>
<feature type="compositionally biased region" description="Low complexity" evidence="1">
    <location>
        <begin position="121"/>
        <end position="145"/>
    </location>
</feature>
<reference evidence="3" key="2">
    <citation type="journal article" date="2010" name="Stand. Genomic Sci.">
        <title>Complete genome sequence of Thermaerobacter marianensis type strain (7p75aT).</title>
        <authorList>
            <person name="Han C."/>
            <person name="Gu W."/>
            <person name="Zhang X."/>
            <person name="Lapidus A."/>
            <person name="Nolan M."/>
            <person name="Copeland A."/>
            <person name="Lucas S."/>
            <person name="Glavina Del Rio T."/>
            <person name="Tice H."/>
            <person name="Cheng J."/>
            <person name="Tapia R."/>
            <person name="Goodwin L."/>
            <person name="Pitluck S."/>
            <person name="Pagani I."/>
            <person name="Ivanova N."/>
            <person name="Mavromatis K."/>
            <person name="Mikhailova N."/>
            <person name="Pati A."/>
            <person name="Chen A."/>
            <person name="Palaniappan K."/>
            <person name="Land M."/>
            <person name="Hauser L."/>
            <person name="Chang Y."/>
            <person name="Jeffries C."/>
            <person name="Schneider S."/>
            <person name="Rohde M."/>
            <person name="Goker M."/>
            <person name="Pukall R."/>
            <person name="Woyke T."/>
            <person name="Bristow J."/>
            <person name="Eisen J."/>
            <person name="Markowitz V."/>
            <person name="Hugenholtz P."/>
            <person name="Kyrpides N."/>
            <person name="Klenk H."/>
            <person name="Detter J."/>
        </authorList>
    </citation>
    <scope>NUCLEOTIDE SEQUENCE [LARGE SCALE GENOMIC DNA]</scope>
    <source>
        <strain evidence="3">ATCC 700841 / DSM 12885 / JCM 10246 / 7p75a</strain>
    </source>
</reference>
<evidence type="ECO:0000313" key="3">
    <source>
        <dbReference type="Proteomes" id="UP000008915"/>
    </source>
</evidence>
<evidence type="ECO:0000256" key="1">
    <source>
        <dbReference type="SAM" id="MobiDB-lite"/>
    </source>
</evidence>
<organism evidence="2 3">
    <name type="scientific">Thermaerobacter marianensis (strain ATCC 700841 / DSM 12885 / JCM 10246 / 7p75a)</name>
    <dbReference type="NCBI Taxonomy" id="644966"/>
    <lineage>
        <taxon>Bacteria</taxon>
        <taxon>Bacillati</taxon>
        <taxon>Bacillota</taxon>
        <taxon>Clostridia</taxon>
        <taxon>Eubacteriales</taxon>
        <taxon>Clostridiales Family XVII. Incertae Sedis</taxon>
        <taxon>Thermaerobacter</taxon>
    </lineage>
</organism>
<feature type="compositionally biased region" description="Basic and acidic residues" evidence="1">
    <location>
        <begin position="199"/>
        <end position="211"/>
    </location>
</feature>
<dbReference type="Pfam" id="PF01312">
    <property type="entry name" value="Bac_export_2"/>
    <property type="match status" value="1"/>
</dbReference>
<reference evidence="2 3" key="1">
    <citation type="journal article" date="2010" name="Stand. Genomic Sci.">
        <title>Complete genome sequence of Thermaerobacter marianensis type strain (7p75a).</title>
        <authorList>
            <person name="Han C."/>
            <person name="Gu W."/>
            <person name="Zhang X."/>
            <person name="Lapidus A."/>
            <person name="Nolan M."/>
            <person name="Copeland A."/>
            <person name="Lucas S."/>
            <person name="Del Rio T.G."/>
            <person name="Tice H."/>
            <person name="Cheng J.F."/>
            <person name="Tapia R."/>
            <person name="Goodwin L."/>
            <person name="Pitluck S."/>
            <person name="Pagani I."/>
            <person name="Ivanova N."/>
            <person name="Mavromatis K."/>
            <person name="Mikhailova N."/>
            <person name="Pati A."/>
            <person name="Chen A."/>
            <person name="Palaniappan K."/>
            <person name="Land M."/>
            <person name="Hauser L."/>
            <person name="Chang Y.J."/>
            <person name="Jeffries C.D."/>
            <person name="Schneider S."/>
            <person name="Rohde M."/>
            <person name="Goker M."/>
            <person name="Pukall R."/>
            <person name="Woyke T."/>
            <person name="Bristow J."/>
            <person name="Eisen J.A."/>
            <person name="Markowitz V."/>
            <person name="Hugenholtz P."/>
            <person name="Kyrpides N.C."/>
            <person name="Klenk H.P."/>
            <person name="Detter J.C."/>
        </authorList>
    </citation>
    <scope>NUCLEOTIDE SEQUENCE [LARGE SCALE GENOMIC DNA]</scope>
    <source>
        <strain evidence="3">ATCC 700841 / DSM 12885 / JCM 10246 / 7p75a</strain>
    </source>
</reference>
<dbReference type="HOGENOM" id="CLU_1304387_0_0_9"/>
<gene>
    <name evidence="2" type="ordered locus">Tmar_2111</name>
</gene>
<dbReference type="SUPFAM" id="SSF160544">
    <property type="entry name" value="EscU C-terminal domain-like"/>
    <property type="match status" value="1"/>
</dbReference>
<feature type="compositionally biased region" description="Low complexity" evidence="1">
    <location>
        <begin position="153"/>
        <end position="195"/>
    </location>
</feature>
<sequence>MGAVPDETGTAASGGARTRPPRAAAALRYDPARDGAPRVVAAGFGAMAEAILRRAREAGVPQVTSPVAPILARIPPGQEIPPALYEVVARIMALALELDRELAEGRGLADRWGVSPGEGRGAAAVPAGAGTTRGPTATVGTLRGAPGPGGPAAGAFTPGGPAGSADAGAFAAGGPAPAAEPAGAAGLAAPSQGPAGPAPRRDPERTKGDGP</sequence>
<dbReference type="InterPro" id="IPR029025">
    <property type="entry name" value="T3SS_substrate_exporter_C"/>
</dbReference>
<dbReference type="Proteomes" id="UP000008915">
    <property type="component" value="Chromosome"/>
</dbReference>
<dbReference type="STRING" id="644966.Tmar_2111"/>
<dbReference type="GO" id="GO:0009306">
    <property type="term" value="P:protein secretion"/>
    <property type="evidence" value="ECO:0007669"/>
    <property type="project" value="InterPro"/>
</dbReference>
<dbReference type="AlphaFoldDB" id="E6SJV9"/>
<evidence type="ECO:0000313" key="2">
    <source>
        <dbReference type="EMBL" id="ADU52192.1"/>
    </source>
</evidence>
<dbReference type="RefSeq" id="WP_013496492.1">
    <property type="nucleotide sequence ID" value="NC_014831.1"/>
</dbReference>
<dbReference type="GO" id="GO:0005886">
    <property type="term" value="C:plasma membrane"/>
    <property type="evidence" value="ECO:0007669"/>
    <property type="project" value="TreeGrafter"/>
</dbReference>
<dbReference type="Gene3D" id="3.40.1690.10">
    <property type="entry name" value="secretion proteins EscU"/>
    <property type="match status" value="1"/>
</dbReference>
<name>E6SJV9_THEM7</name>
<feature type="region of interest" description="Disordered" evidence="1">
    <location>
        <begin position="117"/>
        <end position="211"/>
    </location>
</feature>
<feature type="compositionally biased region" description="Low complexity" evidence="1">
    <location>
        <begin position="11"/>
        <end position="23"/>
    </location>
</feature>
<protein>
    <submittedName>
        <fullName evidence="2">Uncharacterized protein</fullName>
    </submittedName>
</protein>
<keyword evidence="3" id="KW-1185">Reference proteome</keyword>
<proteinExistence type="predicted"/>
<dbReference type="PANTHER" id="PTHR30531">
    <property type="entry name" value="FLAGELLAR BIOSYNTHETIC PROTEIN FLHB"/>
    <property type="match status" value="1"/>
</dbReference>
<dbReference type="KEGG" id="tmr:Tmar_2111"/>
<dbReference type="EMBL" id="CP002344">
    <property type="protein sequence ID" value="ADU52192.1"/>
    <property type="molecule type" value="Genomic_DNA"/>
</dbReference>
<feature type="region of interest" description="Disordered" evidence="1">
    <location>
        <begin position="1"/>
        <end position="23"/>
    </location>
</feature>
<dbReference type="InterPro" id="IPR006135">
    <property type="entry name" value="T3SS_substrate_exporter"/>
</dbReference>
<dbReference type="eggNOG" id="COG2257">
    <property type="taxonomic scope" value="Bacteria"/>
</dbReference>